<proteinExistence type="inferred from homology"/>
<dbReference type="Proteomes" id="UP001631957">
    <property type="component" value="Unassembled WGS sequence"/>
</dbReference>
<organism evidence="3 4">
    <name type="scientific">Streptomyces niveiscabiei</name>
    <dbReference type="NCBI Taxonomy" id="164115"/>
    <lineage>
        <taxon>Bacteria</taxon>
        <taxon>Bacillati</taxon>
        <taxon>Actinomycetota</taxon>
        <taxon>Actinomycetes</taxon>
        <taxon>Kitasatosporales</taxon>
        <taxon>Streptomycetaceae</taxon>
        <taxon>Streptomyces</taxon>
    </lineage>
</organism>
<dbReference type="EMBL" id="JBJVNI010000001">
    <property type="protein sequence ID" value="MFM9607558.1"/>
    <property type="molecule type" value="Genomic_DNA"/>
</dbReference>
<keyword evidence="4" id="KW-1185">Reference proteome</keyword>
<evidence type="ECO:0000313" key="4">
    <source>
        <dbReference type="Proteomes" id="UP001631957"/>
    </source>
</evidence>
<evidence type="ECO:0000313" key="3">
    <source>
        <dbReference type="EMBL" id="MFM9607558.1"/>
    </source>
</evidence>
<gene>
    <name evidence="3" type="ORF">ACKI18_02420</name>
</gene>
<dbReference type="RefSeq" id="WP_409120281.1">
    <property type="nucleotide sequence ID" value="NZ_JBJVNI010000001.1"/>
</dbReference>
<dbReference type="InterPro" id="IPR013538">
    <property type="entry name" value="ASHA1/2-like_C"/>
</dbReference>
<dbReference type="Pfam" id="PF08327">
    <property type="entry name" value="AHSA1"/>
    <property type="match status" value="1"/>
</dbReference>
<feature type="domain" description="Activator of Hsp90 ATPase homologue 1/2-like C-terminal" evidence="2">
    <location>
        <begin position="13"/>
        <end position="151"/>
    </location>
</feature>
<dbReference type="SUPFAM" id="SSF55961">
    <property type="entry name" value="Bet v1-like"/>
    <property type="match status" value="1"/>
</dbReference>
<accession>A0ABW9HHM6</accession>
<name>A0ABW9HHM6_9ACTN</name>
<evidence type="ECO:0000259" key="2">
    <source>
        <dbReference type="Pfam" id="PF08327"/>
    </source>
</evidence>
<reference evidence="3 4" key="1">
    <citation type="submission" date="2024-12" db="EMBL/GenBank/DDBJ databases">
        <title>Forecasting of Potato common scab and diversities of Pathogenic streptomyces spp. in china.</title>
        <authorList>
            <person name="Handique U."/>
            <person name="Wu J."/>
        </authorList>
    </citation>
    <scope>NUCLEOTIDE SEQUENCE [LARGE SCALE GENOMIC DNA]</scope>
    <source>
        <strain evidence="3 4">ZRIMU1530</strain>
    </source>
</reference>
<dbReference type="InterPro" id="IPR023393">
    <property type="entry name" value="START-like_dom_sf"/>
</dbReference>
<sequence>MPRTDRSARFIPAPPATVYAALVDPAALETWLPPAGMRGHVEHWDPRPGGGFRMTLTYLDPTHAPGKTSDGTDVVDISFASLLPPEQIVQQAVFTSDDPSYAGTMTMTWDLTPTPEGTRVTVTATDVPSGISQPVHEAAIASSLAHLETYVTGRTGN</sequence>
<dbReference type="Gene3D" id="3.30.530.20">
    <property type="match status" value="1"/>
</dbReference>
<protein>
    <submittedName>
        <fullName evidence="3">SRPBCC family protein</fullName>
    </submittedName>
</protein>
<comment type="similarity">
    <text evidence="1">Belongs to the AHA1 family.</text>
</comment>
<comment type="caution">
    <text evidence="3">The sequence shown here is derived from an EMBL/GenBank/DDBJ whole genome shotgun (WGS) entry which is preliminary data.</text>
</comment>
<evidence type="ECO:0000256" key="1">
    <source>
        <dbReference type="ARBA" id="ARBA00006817"/>
    </source>
</evidence>
<dbReference type="CDD" id="cd08895">
    <property type="entry name" value="SRPBCC_CalC_Aha1-like_2"/>
    <property type="match status" value="1"/>
</dbReference>